<evidence type="ECO:0000256" key="1">
    <source>
        <dbReference type="ARBA" id="ARBA00023224"/>
    </source>
</evidence>
<reference evidence="3" key="1">
    <citation type="submission" date="2013-08" db="EMBL/GenBank/DDBJ databases">
        <authorList>
            <person name="Mendez C."/>
            <person name="Richter M."/>
            <person name="Ferrer M."/>
            <person name="Sanchez J."/>
        </authorList>
    </citation>
    <scope>NUCLEOTIDE SEQUENCE</scope>
</reference>
<dbReference type="PANTHER" id="PTHR32089:SF112">
    <property type="entry name" value="LYSOZYME-LIKE PROTEIN-RELATED"/>
    <property type="match status" value="1"/>
</dbReference>
<feature type="domain" description="Methyl-accepting transducer" evidence="2">
    <location>
        <begin position="9"/>
        <end position="127"/>
    </location>
</feature>
<accession>T1DAV2</accession>
<feature type="non-terminal residue" evidence="3">
    <location>
        <position position="127"/>
    </location>
</feature>
<organism evidence="3">
    <name type="scientific">mine drainage metagenome</name>
    <dbReference type="NCBI Taxonomy" id="410659"/>
    <lineage>
        <taxon>unclassified sequences</taxon>
        <taxon>metagenomes</taxon>
        <taxon>ecological metagenomes</taxon>
    </lineage>
</organism>
<reference evidence="3" key="2">
    <citation type="journal article" date="2014" name="ISME J.">
        <title>Microbial stratification in low pH oxic and suboxic macroscopic growths along an acid mine drainage.</title>
        <authorList>
            <person name="Mendez-Garcia C."/>
            <person name="Mesa V."/>
            <person name="Sprenger R.R."/>
            <person name="Richter M."/>
            <person name="Diez M.S."/>
            <person name="Solano J."/>
            <person name="Bargiela R."/>
            <person name="Golyshina O.V."/>
            <person name="Manteca A."/>
            <person name="Ramos J.L."/>
            <person name="Gallego J.R."/>
            <person name="Llorente I."/>
            <person name="Martins Dos Santos V.A."/>
            <person name="Jensen O.N."/>
            <person name="Pelaez A.I."/>
            <person name="Sanchez J."/>
            <person name="Ferrer M."/>
        </authorList>
    </citation>
    <scope>NUCLEOTIDE SEQUENCE</scope>
</reference>
<gene>
    <name evidence="3" type="ORF">B1A_01821</name>
</gene>
<dbReference type="GO" id="GO:0016020">
    <property type="term" value="C:membrane"/>
    <property type="evidence" value="ECO:0007669"/>
    <property type="project" value="InterPro"/>
</dbReference>
<protein>
    <submittedName>
        <fullName evidence="3">Methyl-accepting chemotaxis sensory transducer</fullName>
    </submittedName>
</protein>
<dbReference type="EMBL" id="AUZX01001371">
    <property type="protein sequence ID" value="EQD79275.1"/>
    <property type="molecule type" value="Genomic_DNA"/>
</dbReference>
<dbReference type="GO" id="GO:0007165">
    <property type="term" value="P:signal transduction"/>
    <property type="evidence" value="ECO:0007669"/>
    <property type="project" value="UniProtKB-KW"/>
</dbReference>
<dbReference type="SUPFAM" id="SSF58104">
    <property type="entry name" value="Methyl-accepting chemotaxis protein (MCP) signaling domain"/>
    <property type="match status" value="1"/>
</dbReference>
<name>T1DAV2_9ZZZZ</name>
<keyword evidence="1" id="KW-0807">Transducer</keyword>
<dbReference type="InterPro" id="IPR004089">
    <property type="entry name" value="MCPsignal_dom"/>
</dbReference>
<dbReference type="Gene3D" id="1.10.287.950">
    <property type="entry name" value="Methyl-accepting chemotaxis protein"/>
    <property type="match status" value="1"/>
</dbReference>
<sequence>MDSIDLADRIIDLIEGSSHIAIVARNFADRLDVTSHDTTTIAASIEEMSATAREISQNAQIASDVAEASKQRAENGSQALTRLSGQLQNMESAASAIFHSVEEFVSETRIITTLTESVTDIADQTNL</sequence>
<evidence type="ECO:0000313" key="3">
    <source>
        <dbReference type="EMBL" id="EQD79275.1"/>
    </source>
</evidence>
<dbReference type="AlphaFoldDB" id="T1DAV2"/>
<evidence type="ECO:0000259" key="2">
    <source>
        <dbReference type="PROSITE" id="PS50111"/>
    </source>
</evidence>
<dbReference type="PROSITE" id="PS50111">
    <property type="entry name" value="CHEMOTAXIS_TRANSDUC_2"/>
    <property type="match status" value="1"/>
</dbReference>
<proteinExistence type="predicted"/>
<comment type="caution">
    <text evidence="3">The sequence shown here is derived from an EMBL/GenBank/DDBJ whole genome shotgun (WGS) entry which is preliminary data.</text>
</comment>
<dbReference type="PANTHER" id="PTHR32089">
    <property type="entry name" value="METHYL-ACCEPTING CHEMOTAXIS PROTEIN MCPB"/>
    <property type="match status" value="1"/>
</dbReference>